<gene>
    <name evidence="2" type="ORF">GCM10010412_091760</name>
</gene>
<protein>
    <submittedName>
        <fullName evidence="2">Uncharacterized protein</fullName>
    </submittedName>
</protein>
<dbReference type="EMBL" id="BAAATE010000046">
    <property type="protein sequence ID" value="GAA2697108.1"/>
    <property type="molecule type" value="Genomic_DNA"/>
</dbReference>
<organism evidence="2 3">
    <name type="scientific">Nonomuraea recticatena</name>
    <dbReference type="NCBI Taxonomy" id="46178"/>
    <lineage>
        <taxon>Bacteria</taxon>
        <taxon>Bacillati</taxon>
        <taxon>Actinomycetota</taxon>
        <taxon>Actinomycetes</taxon>
        <taxon>Streptosporangiales</taxon>
        <taxon>Streptosporangiaceae</taxon>
        <taxon>Nonomuraea</taxon>
    </lineage>
</organism>
<evidence type="ECO:0000313" key="2">
    <source>
        <dbReference type="EMBL" id="GAA2697108.1"/>
    </source>
</evidence>
<keyword evidence="3" id="KW-1185">Reference proteome</keyword>
<proteinExistence type="predicted"/>
<sequence>MGIVTGDAPIKLPEELFGTTVDVDFLFPNANECMFGHSAEKWLEFSDICASVQSGPAAAVKELLDTSQSESIAAFGDFWNNHVLVQSAAAADTAQKFATILTLTASTISTYKTNAIRELDALHDFLDRAVWWTWLPFADSAEEVQQQNKATIDIARDRLAKQTADAKELLNLYADQMRAVQESVKQIAVQIHQLRKNLQLD</sequence>
<keyword evidence="1" id="KW-0175">Coiled coil</keyword>
<reference evidence="2 3" key="1">
    <citation type="journal article" date="2019" name="Int. J. Syst. Evol. Microbiol.">
        <title>The Global Catalogue of Microorganisms (GCM) 10K type strain sequencing project: providing services to taxonomists for standard genome sequencing and annotation.</title>
        <authorList>
            <consortium name="The Broad Institute Genomics Platform"/>
            <consortium name="The Broad Institute Genome Sequencing Center for Infectious Disease"/>
            <person name="Wu L."/>
            <person name="Ma J."/>
        </authorList>
    </citation>
    <scope>NUCLEOTIDE SEQUENCE [LARGE SCALE GENOMIC DNA]</scope>
    <source>
        <strain evidence="2 3">JCM 6835</strain>
    </source>
</reference>
<evidence type="ECO:0000256" key="1">
    <source>
        <dbReference type="SAM" id="Coils"/>
    </source>
</evidence>
<accession>A0ABN3TAU2</accession>
<feature type="coiled-coil region" evidence="1">
    <location>
        <begin position="152"/>
        <end position="197"/>
    </location>
</feature>
<name>A0ABN3TAU2_9ACTN</name>
<comment type="caution">
    <text evidence="2">The sequence shown here is derived from an EMBL/GenBank/DDBJ whole genome shotgun (WGS) entry which is preliminary data.</text>
</comment>
<dbReference type="Proteomes" id="UP001501666">
    <property type="component" value="Unassembled WGS sequence"/>
</dbReference>
<evidence type="ECO:0000313" key="3">
    <source>
        <dbReference type="Proteomes" id="UP001501666"/>
    </source>
</evidence>